<dbReference type="InterPro" id="IPR043729">
    <property type="entry name" value="DUF5672"/>
</dbReference>
<organism evidence="2 3">
    <name type="scientific">Polynucleobacter asymbioticus</name>
    <dbReference type="NCBI Taxonomy" id="576611"/>
    <lineage>
        <taxon>Bacteria</taxon>
        <taxon>Pseudomonadati</taxon>
        <taxon>Pseudomonadota</taxon>
        <taxon>Betaproteobacteria</taxon>
        <taxon>Burkholderiales</taxon>
        <taxon>Burkholderiaceae</taxon>
        <taxon>Polynucleobacter</taxon>
    </lineage>
</organism>
<gene>
    <name evidence="2" type="ORF">AOC25_10145</name>
</gene>
<feature type="domain" description="DUF5672" evidence="1">
    <location>
        <begin position="74"/>
        <end position="203"/>
    </location>
</feature>
<proteinExistence type="predicted"/>
<evidence type="ECO:0000259" key="1">
    <source>
        <dbReference type="Pfam" id="PF18922"/>
    </source>
</evidence>
<dbReference type="GeneID" id="31482192"/>
<dbReference type="Proteomes" id="UP000182060">
    <property type="component" value="Chromosome"/>
</dbReference>
<dbReference type="EMBL" id="CP015017">
    <property type="protein sequence ID" value="APC01949.1"/>
    <property type="molecule type" value="Genomic_DNA"/>
</dbReference>
<protein>
    <recommendedName>
        <fullName evidence="1">DUF5672 domain-containing protein</fullName>
    </recommendedName>
</protein>
<name>A0AAC9NJD1_9BURK</name>
<dbReference type="Pfam" id="PF18922">
    <property type="entry name" value="DUF5672"/>
    <property type="match status" value="1"/>
</dbReference>
<sequence length="267" mass="30371">MPDYTSITVTSIFGHNDGASAIPAILRSMKELPGSKGLLLSTQKPQNLPPQIDWTEILPLDYRQYSLFVMFSLHNFIQTEFCLIVQDDGWVINGKSWKKEYFDYDYIGGPCHAAFVGSELVPAYQWVGTSNPTPLVIQNGGLSLRSKKFLKAPSCHGALYYFSEEQILQNEDVQLTGIYRPQLEELGIKFAPNNLAKQFSVEYLGPIFHDDIDLLSLLAVHGQTRKLIEENTIQITIPKDQLQSIHREEELLNYLSSELHYNIRYIA</sequence>
<evidence type="ECO:0000313" key="3">
    <source>
        <dbReference type="Proteomes" id="UP000182060"/>
    </source>
</evidence>
<dbReference type="RefSeq" id="WP_011903639.1">
    <property type="nucleotide sequence ID" value="NZ_CP015016.1"/>
</dbReference>
<evidence type="ECO:0000313" key="2">
    <source>
        <dbReference type="EMBL" id="APC01949.1"/>
    </source>
</evidence>
<accession>A0AAC9NJD1</accession>
<dbReference type="AlphaFoldDB" id="A0AAC9NJD1"/>
<reference evidence="2" key="1">
    <citation type="journal article" date="2017" name="Appl. Environ. Microbiol.">
        <title>Microdiversification of a pelagic Polynucleobacter species is mainly driven by acquisition of genomic islands from a partially interspecific gene pool.</title>
        <authorList>
            <person name="Hoetzinger M."/>
            <person name="Hahn M.W."/>
            <person name="Jezberova J."/>
            <person name="Schmidt J."/>
            <person name="Koll U."/>
        </authorList>
    </citation>
    <scope>NUCLEOTIDE SEQUENCE</scope>
    <source>
        <strain evidence="2">MWH-RechtKol4</strain>
    </source>
</reference>